<keyword evidence="2" id="KW-0170">Cobalt</keyword>
<name>A0A1H2VCF0_9BACL</name>
<dbReference type="GO" id="GO:0008705">
    <property type="term" value="F:methionine synthase activity"/>
    <property type="evidence" value="ECO:0007669"/>
    <property type="project" value="TreeGrafter"/>
</dbReference>
<evidence type="ECO:0000256" key="2">
    <source>
        <dbReference type="ARBA" id="ARBA00023285"/>
    </source>
</evidence>
<organism evidence="4 5">
    <name type="scientific">Alicyclobacillus hesperidum</name>
    <dbReference type="NCBI Taxonomy" id="89784"/>
    <lineage>
        <taxon>Bacteria</taxon>
        <taxon>Bacillati</taxon>
        <taxon>Bacillota</taxon>
        <taxon>Bacilli</taxon>
        <taxon>Bacillales</taxon>
        <taxon>Alicyclobacillaceae</taxon>
        <taxon>Alicyclobacillus</taxon>
    </lineage>
</organism>
<dbReference type="GO" id="GO:0046653">
    <property type="term" value="P:tetrahydrofolate metabolic process"/>
    <property type="evidence" value="ECO:0007669"/>
    <property type="project" value="TreeGrafter"/>
</dbReference>
<keyword evidence="5" id="KW-1185">Reference proteome</keyword>
<proteinExistence type="predicted"/>
<dbReference type="Proteomes" id="UP000182589">
    <property type="component" value="Unassembled WGS sequence"/>
</dbReference>
<sequence>MVFDALKLVKPLLEGDEAAAWGVIQTYVQGGANLAYIYDVLLCKAMRHIGELWEANLISVADEHLASSVCDALLKRCKPSRAVPPTQGKAMLFCIEGEQHDLGIKMVASCFEECGLETRLYGKDLPLEYALLAALRWHPDIIGMSVSIVYHLPKLKTYVQELGSLAHHPTLLIGGRLTQMYDLRPYVGDSALIISDILRLQEWLALRAQSKAHAQ</sequence>
<dbReference type="PROSITE" id="PS51332">
    <property type="entry name" value="B12_BINDING"/>
    <property type="match status" value="1"/>
</dbReference>
<dbReference type="GO" id="GO:0031419">
    <property type="term" value="F:cobalamin binding"/>
    <property type="evidence" value="ECO:0007669"/>
    <property type="project" value="InterPro"/>
</dbReference>
<dbReference type="InterPro" id="IPR006158">
    <property type="entry name" value="Cobalamin-bd"/>
</dbReference>
<gene>
    <name evidence="4" type="ORF">SAMN04489725_11075</name>
</gene>
<evidence type="ECO:0000256" key="1">
    <source>
        <dbReference type="ARBA" id="ARBA00022723"/>
    </source>
</evidence>
<dbReference type="EMBL" id="FNOJ01000010">
    <property type="protein sequence ID" value="SDW65549.1"/>
    <property type="molecule type" value="Genomic_DNA"/>
</dbReference>
<dbReference type="PANTHER" id="PTHR45833">
    <property type="entry name" value="METHIONINE SYNTHASE"/>
    <property type="match status" value="1"/>
</dbReference>
<dbReference type="Gene3D" id="3.40.50.280">
    <property type="entry name" value="Cobalamin-binding domain"/>
    <property type="match status" value="1"/>
</dbReference>
<dbReference type="PANTHER" id="PTHR45833:SF1">
    <property type="entry name" value="METHIONINE SYNTHASE"/>
    <property type="match status" value="1"/>
</dbReference>
<dbReference type="STRING" id="89784.SAMN04489725_11075"/>
<dbReference type="InterPro" id="IPR036594">
    <property type="entry name" value="Meth_synthase_dom"/>
</dbReference>
<dbReference type="Pfam" id="PF02607">
    <property type="entry name" value="B12-binding_2"/>
    <property type="match status" value="1"/>
</dbReference>
<protein>
    <submittedName>
        <fullName evidence="4">Methanogenic corrinoid protein MtbC1</fullName>
    </submittedName>
</protein>
<evidence type="ECO:0000259" key="3">
    <source>
        <dbReference type="PROSITE" id="PS51332"/>
    </source>
</evidence>
<dbReference type="Gene3D" id="1.10.1240.10">
    <property type="entry name" value="Methionine synthase domain"/>
    <property type="match status" value="1"/>
</dbReference>
<dbReference type="InterPro" id="IPR036724">
    <property type="entry name" value="Cobalamin-bd_sf"/>
</dbReference>
<evidence type="ECO:0000313" key="4">
    <source>
        <dbReference type="EMBL" id="SDW65549.1"/>
    </source>
</evidence>
<keyword evidence="1" id="KW-0479">Metal-binding</keyword>
<dbReference type="Pfam" id="PF02310">
    <property type="entry name" value="B12-binding"/>
    <property type="match status" value="1"/>
</dbReference>
<feature type="domain" description="B12-binding" evidence="3">
    <location>
        <begin position="87"/>
        <end position="213"/>
    </location>
</feature>
<evidence type="ECO:0000313" key="5">
    <source>
        <dbReference type="Proteomes" id="UP000182589"/>
    </source>
</evidence>
<dbReference type="SUPFAM" id="SSF52242">
    <property type="entry name" value="Cobalamin (vitamin B12)-binding domain"/>
    <property type="match status" value="1"/>
</dbReference>
<dbReference type="InterPro" id="IPR003759">
    <property type="entry name" value="Cbl-bd_cap"/>
</dbReference>
<dbReference type="InterPro" id="IPR050554">
    <property type="entry name" value="Met_Synthase/Corrinoid"/>
</dbReference>
<dbReference type="GO" id="GO:0046872">
    <property type="term" value="F:metal ion binding"/>
    <property type="evidence" value="ECO:0007669"/>
    <property type="project" value="UniProtKB-KW"/>
</dbReference>
<reference evidence="5" key="1">
    <citation type="submission" date="2016-10" db="EMBL/GenBank/DDBJ databases">
        <authorList>
            <person name="Varghese N."/>
        </authorList>
    </citation>
    <scope>NUCLEOTIDE SEQUENCE [LARGE SCALE GENOMIC DNA]</scope>
    <source>
        <strain evidence="5">DSM 12489</strain>
    </source>
</reference>
<dbReference type="RefSeq" id="WP_074693266.1">
    <property type="nucleotide sequence ID" value="NZ_FNOJ01000010.1"/>
</dbReference>
<dbReference type="GO" id="GO:0050667">
    <property type="term" value="P:homocysteine metabolic process"/>
    <property type="evidence" value="ECO:0007669"/>
    <property type="project" value="TreeGrafter"/>
</dbReference>
<accession>A0A1H2VCF0</accession>
<dbReference type="GO" id="GO:0005829">
    <property type="term" value="C:cytosol"/>
    <property type="evidence" value="ECO:0007669"/>
    <property type="project" value="TreeGrafter"/>
</dbReference>
<dbReference type="AlphaFoldDB" id="A0A1H2VCF0"/>